<dbReference type="PANTHER" id="PTHR10151:SF120">
    <property type="entry name" value="BIS(5'-ADENOSYL)-TRIPHOSPHATASE"/>
    <property type="match status" value="1"/>
</dbReference>
<reference evidence="1 2" key="1">
    <citation type="submission" date="2022-05" db="EMBL/GenBank/DDBJ databases">
        <title>A multi-omics perspective on studying reproductive biology in Daphnia sinensis.</title>
        <authorList>
            <person name="Jia J."/>
        </authorList>
    </citation>
    <scope>NUCLEOTIDE SEQUENCE [LARGE SCALE GENOMIC DNA]</scope>
    <source>
        <strain evidence="1 2">WSL</strain>
    </source>
</reference>
<keyword evidence="2" id="KW-1185">Reference proteome</keyword>
<dbReference type="CDD" id="cd16018">
    <property type="entry name" value="Enpp"/>
    <property type="match status" value="1"/>
</dbReference>
<dbReference type="Gene3D" id="3.40.720.10">
    <property type="entry name" value="Alkaline Phosphatase, subunit A"/>
    <property type="match status" value="1"/>
</dbReference>
<dbReference type="Gene3D" id="3.30.1360.180">
    <property type="match status" value="1"/>
</dbReference>
<evidence type="ECO:0008006" key="3">
    <source>
        <dbReference type="Google" id="ProtNLM"/>
    </source>
</evidence>
<dbReference type="GO" id="GO:0016787">
    <property type="term" value="F:hydrolase activity"/>
    <property type="evidence" value="ECO:0007669"/>
    <property type="project" value="UniProtKB-ARBA"/>
</dbReference>
<comment type="caution">
    <text evidence="1">The sequence shown here is derived from an EMBL/GenBank/DDBJ whole genome shotgun (WGS) entry which is preliminary data.</text>
</comment>
<name>A0AAD5PY67_9CRUS</name>
<dbReference type="Proteomes" id="UP000820818">
    <property type="component" value="Linkage Group LG2"/>
</dbReference>
<dbReference type="Pfam" id="PF01663">
    <property type="entry name" value="Phosphodiest"/>
    <property type="match status" value="1"/>
</dbReference>
<accession>A0AAD5PY67</accession>
<dbReference type="EMBL" id="WJBH02000002">
    <property type="protein sequence ID" value="KAI9563822.1"/>
    <property type="molecule type" value="Genomic_DNA"/>
</dbReference>
<sequence>MTFMSSANKKTHLHIVCKTRYSENEHGVNSTPKMQRGLRCALAVLSCLLVCSLAAPDKPKEVDRKEKLVVILLDGFRWDYVDEQKDKESLPGFRLLHKEGVRAKWVNPIFPSLSYASWTTLSTGLYAENHNIIGNYFHDSYQKETFELFNRTLTSNQRWWQDAEPIWTTATRKGRKVGTFLWARSDIPVRGILPHQAQGFQLTKGATSLGANLDKTIKMLKSEGYDLVMVYNEHIDNKGHQFGPTSPELMIALQEVDAELYKFFKKLDETDLDESVNVMIVSDHGMTSGTPHSGAEYVEIDDYLDMDDVSYVIDRAAVAAVAPLPGKADKVYKQLKQMRGVDVYRRDDIPDHYYYKNGRYVQEILVCAKHGFVISGADSPKQIPRDPSTPRPMIWGGLHGYDNTHPDMRTIFMAMGPSFKKHYQGEPIDLVDIYQIYAHVLDLEPQPHNGSWSRVRSYLTNSASFTKVLSWNPILMTLLILLRYFI</sequence>
<organism evidence="1 2">
    <name type="scientific">Daphnia sinensis</name>
    <dbReference type="NCBI Taxonomy" id="1820382"/>
    <lineage>
        <taxon>Eukaryota</taxon>
        <taxon>Metazoa</taxon>
        <taxon>Ecdysozoa</taxon>
        <taxon>Arthropoda</taxon>
        <taxon>Crustacea</taxon>
        <taxon>Branchiopoda</taxon>
        <taxon>Diplostraca</taxon>
        <taxon>Cladocera</taxon>
        <taxon>Anomopoda</taxon>
        <taxon>Daphniidae</taxon>
        <taxon>Daphnia</taxon>
        <taxon>Daphnia similis group</taxon>
    </lineage>
</organism>
<dbReference type="AlphaFoldDB" id="A0AAD5PY67"/>
<dbReference type="InterPro" id="IPR002591">
    <property type="entry name" value="Phosphodiest/P_Trfase"/>
</dbReference>
<gene>
    <name evidence="1" type="ORF">GHT06_011288</name>
</gene>
<dbReference type="PANTHER" id="PTHR10151">
    <property type="entry name" value="ECTONUCLEOTIDE PYROPHOSPHATASE/PHOSPHODIESTERASE"/>
    <property type="match status" value="1"/>
</dbReference>
<dbReference type="SUPFAM" id="SSF53649">
    <property type="entry name" value="Alkaline phosphatase-like"/>
    <property type="match status" value="1"/>
</dbReference>
<protein>
    <recommendedName>
        <fullName evidence="3">Ectonucleotide pyrophosphatase/phosphodiesterase family member 6</fullName>
    </recommendedName>
</protein>
<evidence type="ECO:0000313" key="2">
    <source>
        <dbReference type="Proteomes" id="UP000820818"/>
    </source>
</evidence>
<dbReference type="InterPro" id="IPR017850">
    <property type="entry name" value="Alkaline_phosphatase_core_sf"/>
</dbReference>
<proteinExistence type="predicted"/>
<evidence type="ECO:0000313" key="1">
    <source>
        <dbReference type="EMBL" id="KAI9563822.1"/>
    </source>
</evidence>